<organism evidence="1 2">
    <name type="scientific">Puccinia coronata f. sp. avenae</name>
    <dbReference type="NCBI Taxonomy" id="200324"/>
    <lineage>
        <taxon>Eukaryota</taxon>
        <taxon>Fungi</taxon>
        <taxon>Dikarya</taxon>
        <taxon>Basidiomycota</taxon>
        <taxon>Pucciniomycotina</taxon>
        <taxon>Pucciniomycetes</taxon>
        <taxon>Pucciniales</taxon>
        <taxon>Pucciniaceae</taxon>
        <taxon>Puccinia</taxon>
    </lineage>
</organism>
<sequence length="447" mass="48680">MTDLSSIAIGSTEARKDKHITYFTLVLPLDPASLVGTDLILAHGTLARAKDQRAVDEYKKAAGRRIDQLFTHPSITLPVDSRHHLPYPLILSRITKIFPRKLRMVSLFYLISLLSVLVAVSRAEDITASKGEGVDAKFWYGGGYGGWRTWGGASLAYWYNPSMYNYNNPWIYSNNYWSNYFGNCYGAAFFSPGYSYRYFAKAADSETHSVSRRAIRLDGDLLSRRNSAGAANCLSAKGESQVFLKDECTKAAELLREKNGASASSGSCKLTLVSTQGHVVAKDIPEHGLQKAVKDILANCGQSAQQAKDVDAVKHFPSDSMSAILCTPSSPHENYVVALVWSKRRLTNSGQAVPAGRAGGPAQLVTLLTGRTGLFDQCASQAGLHDRNVQPARWSNTPVWPVSQVTGREGPPAQPVGTARPVLVKHRSDCYVQAVIAGSVQLILRAT</sequence>
<comment type="caution">
    <text evidence="1">The sequence shown here is derived from an EMBL/GenBank/DDBJ whole genome shotgun (WGS) entry which is preliminary data.</text>
</comment>
<dbReference type="Proteomes" id="UP000235388">
    <property type="component" value="Unassembled WGS sequence"/>
</dbReference>
<protein>
    <submittedName>
        <fullName evidence="1">Uncharacterized protein</fullName>
    </submittedName>
</protein>
<name>A0A2N5V2G0_9BASI</name>
<gene>
    <name evidence="1" type="ORF">PCANC_13411</name>
</gene>
<accession>A0A2N5V2G0</accession>
<keyword evidence="2" id="KW-1185">Reference proteome</keyword>
<reference evidence="1 2" key="1">
    <citation type="submission" date="2017-11" db="EMBL/GenBank/DDBJ databases">
        <title>De novo assembly and phasing of dikaryotic genomes from two isolates of Puccinia coronata f. sp. avenae, the causal agent of oat crown rust.</title>
        <authorList>
            <person name="Miller M.E."/>
            <person name="Zhang Y."/>
            <person name="Omidvar V."/>
            <person name="Sperschneider J."/>
            <person name="Schwessinger B."/>
            <person name="Raley C."/>
            <person name="Palmer J.M."/>
            <person name="Garnica D."/>
            <person name="Upadhyaya N."/>
            <person name="Rathjen J."/>
            <person name="Taylor J.M."/>
            <person name="Park R.F."/>
            <person name="Dodds P.N."/>
            <person name="Hirsch C.D."/>
            <person name="Kianian S.F."/>
            <person name="Figueroa M."/>
        </authorList>
    </citation>
    <scope>NUCLEOTIDE SEQUENCE [LARGE SCALE GENOMIC DNA]</scope>
    <source>
        <strain evidence="1">12NC29</strain>
    </source>
</reference>
<dbReference type="AlphaFoldDB" id="A0A2N5V2G0"/>
<evidence type="ECO:0000313" key="2">
    <source>
        <dbReference type="Proteomes" id="UP000235388"/>
    </source>
</evidence>
<proteinExistence type="predicted"/>
<evidence type="ECO:0000313" key="1">
    <source>
        <dbReference type="EMBL" id="PLW44192.1"/>
    </source>
</evidence>
<dbReference type="OrthoDB" id="6077919at2759"/>
<dbReference type="EMBL" id="PGCJ01000139">
    <property type="protein sequence ID" value="PLW44192.1"/>
    <property type="molecule type" value="Genomic_DNA"/>
</dbReference>